<evidence type="ECO:0000313" key="3">
    <source>
        <dbReference type="Proteomes" id="UP000467322"/>
    </source>
</evidence>
<dbReference type="GO" id="GO:0003677">
    <property type="term" value="F:DNA binding"/>
    <property type="evidence" value="ECO:0007669"/>
    <property type="project" value="InterPro"/>
</dbReference>
<reference evidence="2 3" key="1">
    <citation type="submission" date="2019-12" db="EMBL/GenBank/DDBJ databases">
        <title>Maritimibacter sp. nov. sp. isolated from sea sand.</title>
        <authorList>
            <person name="Kim J."/>
            <person name="Jeong S.E."/>
            <person name="Jung H.S."/>
            <person name="Jeon C.O."/>
        </authorList>
    </citation>
    <scope>NUCLEOTIDE SEQUENCE [LARGE SCALE GENOMIC DNA]</scope>
    <source>
        <strain evidence="2 3">DP07</strain>
    </source>
</reference>
<evidence type="ECO:0000313" key="2">
    <source>
        <dbReference type="EMBL" id="MZR12199.1"/>
    </source>
</evidence>
<dbReference type="Pfam" id="PF01548">
    <property type="entry name" value="DEDD_Tnp_IS110"/>
    <property type="match status" value="1"/>
</dbReference>
<name>A0A845LZI7_9RHOB</name>
<feature type="domain" description="Transposase IS110-like N-terminal" evidence="1">
    <location>
        <begin position="2"/>
        <end position="138"/>
    </location>
</feature>
<evidence type="ECO:0000259" key="1">
    <source>
        <dbReference type="Pfam" id="PF01548"/>
    </source>
</evidence>
<dbReference type="EMBL" id="WTUX01000009">
    <property type="protein sequence ID" value="MZR12199.1"/>
    <property type="molecule type" value="Genomic_DNA"/>
</dbReference>
<comment type="caution">
    <text evidence="2">The sequence shown here is derived from an EMBL/GenBank/DDBJ whole genome shotgun (WGS) entry which is preliminary data.</text>
</comment>
<keyword evidence="3" id="KW-1185">Reference proteome</keyword>
<dbReference type="AlphaFoldDB" id="A0A845LZI7"/>
<dbReference type="InterPro" id="IPR002525">
    <property type="entry name" value="Transp_IS110-like_N"/>
</dbReference>
<proteinExistence type="predicted"/>
<dbReference type="PANTHER" id="PTHR33055">
    <property type="entry name" value="TRANSPOSASE FOR INSERTION SEQUENCE ELEMENT IS1111A"/>
    <property type="match status" value="1"/>
</dbReference>
<dbReference type="InterPro" id="IPR047650">
    <property type="entry name" value="Transpos_IS110"/>
</dbReference>
<organism evidence="2 3">
    <name type="scientific">Maritimibacter harenae</name>
    <dbReference type="NCBI Taxonomy" id="2606218"/>
    <lineage>
        <taxon>Bacteria</taxon>
        <taxon>Pseudomonadati</taxon>
        <taxon>Pseudomonadota</taxon>
        <taxon>Alphaproteobacteria</taxon>
        <taxon>Rhodobacterales</taxon>
        <taxon>Roseobacteraceae</taxon>
        <taxon>Maritimibacter</taxon>
    </lineage>
</organism>
<accession>A0A845LZI7</accession>
<dbReference type="Proteomes" id="UP000467322">
    <property type="component" value="Unassembled WGS sequence"/>
</dbReference>
<sequence>MGVDFGKTVCGLAGLDEPGEVVFRKRRQPHRLLGFLDALPPCVVAMEACGGAHHIGRFCLEQGHEPRLMSPLYVRPYVKVHKNDDRDAEAIAEAATRPTMSFIAIKSEEQLDLQALHRARERLVSDRTRLINQGRGFLMERGIRVGTGRHVFPKELTRSAAEGAADLSCEPACMFGCPLRCKDFL</sequence>
<dbReference type="NCBIfam" id="NF033542">
    <property type="entry name" value="transpos_IS110"/>
    <property type="match status" value="1"/>
</dbReference>
<protein>
    <submittedName>
        <fullName evidence="2">IS110 family transposase</fullName>
    </submittedName>
</protein>
<gene>
    <name evidence="2" type="ORF">GQE99_04110</name>
</gene>
<dbReference type="PANTHER" id="PTHR33055:SF3">
    <property type="entry name" value="PUTATIVE TRANSPOSASE FOR IS117-RELATED"/>
    <property type="match status" value="1"/>
</dbReference>
<dbReference type="GO" id="GO:0004803">
    <property type="term" value="F:transposase activity"/>
    <property type="evidence" value="ECO:0007669"/>
    <property type="project" value="InterPro"/>
</dbReference>
<dbReference type="GO" id="GO:0006313">
    <property type="term" value="P:DNA transposition"/>
    <property type="evidence" value="ECO:0007669"/>
    <property type="project" value="InterPro"/>
</dbReference>